<protein>
    <submittedName>
        <fullName evidence="1">Toxin-antitoxin biofilm protein TabA</fullName>
    </submittedName>
</protein>
<dbReference type="InterPro" id="IPR037012">
    <property type="entry name" value="NanQ/TabA/YiaL_sf"/>
</dbReference>
<dbReference type="NCBIfam" id="TIGR00022">
    <property type="entry name" value="YhcH/YjgK/YiaL family protein"/>
    <property type="match status" value="1"/>
</dbReference>
<dbReference type="PANTHER" id="PTHR34986">
    <property type="entry name" value="EVOLVED BETA-GALACTOSIDASE SUBUNIT BETA"/>
    <property type="match status" value="1"/>
</dbReference>
<dbReference type="GO" id="GO:0005829">
    <property type="term" value="C:cytosol"/>
    <property type="evidence" value="ECO:0007669"/>
    <property type="project" value="TreeGrafter"/>
</dbReference>
<dbReference type="AlphaFoldDB" id="A0A380NLA3"/>
<reference evidence="1 2" key="1">
    <citation type="submission" date="2018-06" db="EMBL/GenBank/DDBJ databases">
        <authorList>
            <consortium name="Pathogen Informatics"/>
            <person name="Doyle S."/>
        </authorList>
    </citation>
    <scope>NUCLEOTIDE SEQUENCE [LARGE SCALE GENOMIC DNA]</scope>
    <source>
        <strain evidence="1 2">NCTC12020</strain>
    </source>
</reference>
<name>A0A380NLA3_9FIRM</name>
<sequence length="157" mass="17863">MIFGSVNVNYKGLGYAPVLERVLDWLKDTDLKSLAIGRHDIEGDNIFALVQEVITKKFAETRPEAHKQYLDVQFVIDGKEKMGFLPDRQTEPVVEAHDDKDLYFYKQDLPDEGYIIAQSGSYAIFFPEDIHRPCCAVNDEPSKVLKVVVKVAMKLVD</sequence>
<gene>
    <name evidence="1" type="primary">tabA</name>
    <name evidence="1" type="ORF">NCTC12020_01264</name>
</gene>
<dbReference type="OrthoDB" id="9792756at2"/>
<accession>A0A380NLA3</accession>
<organism evidence="1 2">
    <name type="scientific">Veillonella criceti</name>
    <dbReference type="NCBI Taxonomy" id="103891"/>
    <lineage>
        <taxon>Bacteria</taxon>
        <taxon>Bacillati</taxon>
        <taxon>Bacillota</taxon>
        <taxon>Negativicutes</taxon>
        <taxon>Veillonellales</taxon>
        <taxon>Veillonellaceae</taxon>
        <taxon>Veillonella</taxon>
    </lineage>
</organism>
<evidence type="ECO:0000313" key="2">
    <source>
        <dbReference type="Proteomes" id="UP000255367"/>
    </source>
</evidence>
<dbReference type="PANTHER" id="PTHR34986:SF1">
    <property type="entry name" value="PROTEIN YIAL"/>
    <property type="match status" value="1"/>
</dbReference>
<evidence type="ECO:0000313" key="1">
    <source>
        <dbReference type="EMBL" id="SUP43641.1"/>
    </source>
</evidence>
<dbReference type="Pfam" id="PF04074">
    <property type="entry name" value="DUF386"/>
    <property type="match status" value="1"/>
</dbReference>
<dbReference type="Gene3D" id="2.60.120.370">
    <property type="entry name" value="YhcH/YjgK/YiaL"/>
    <property type="match status" value="1"/>
</dbReference>
<dbReference type="EMBL" id="UHIO01000001">
    <property type="protein sequence ID" value="SUP43641.1"/>
    <property type="molecule type" value="Genomic_DNA"/>
</dbReference>
<proteinExistence type="predicted"/>
<dbReference type="SUPFAM" id="SSF51197">
    <property type="entry name" value="Clavaminate synthase-like"/>
    <property type="match status" value="1"/>
</dbReference>
<keyword evidence="2" id="KW-1185">Reference proteome</keyword>
<dbReference type="Proteomes" id="UP000255367">
    <property type="component" value="Unassembled WGS sequence"/>
</dbReference>
<dbReference type="InterPro" id="IPR004375">
    <property type="entry name" value="NanQ/TabA/YiaL"/>
</dbReference>
<dbReference type="RefSeq" id="WP_115310421.1">
    <property type="nucleotide sequence ID" value="NZ_UHIO01000001.1"/>
</dbReference>